<dbReference type="GO" id="GO:0016020">
    <property type="term" value="C:membrane"/>
    <property type="evidence" value="ECO:0007669"/>
    <property type="project" value="UniProtKB-SubCell"/>
</dbReference>
<keyword evidence="3 5" id="KW-1133">Transmembrane helix</keyword>
<dbReference type="PANTHER" id="PTHR42770">
    <property type="entry name" value="AMINO ACID TRANSPORTER-RELATED"/>
    <property type="match status" value="1"/>
</dbReference>
<dbReference type="PANTHER" id="PTHR42770:SF8">
    <property type="entry name" value="PUTRESCINE IMPORTER PUUP"/>
    <property type="match status" value="1"/>
</dbReference>
<dbReference type="GO" id="GO:0055085">
    <property type="term" value="P:transmembrane transport"/>
    <property type="evidence" value="ECO:0007669"/>
    <property type="project" value="InterPro"/>
</dbReference>
<keyword evidence="10" id="KW-1185">Reference proteome</keyword>
<feature type="transmembrane region" description="Helical" evidence="5">
    <location>
        <begin position="276"/>
        <end position="303"/>
    </location>
</feature>
<dbReference type="Gene3D" id="1.20.1740.10">
    <property type="entry name" value="Amino acid/polyamine transporter I"/>
    <property type="match status" value="1"/>
</dbReference>
<feature type="transmembrane region" description="Helical" evidence="5">
    <location>
        <begin position="157"/>
        <end position="179"/>
    </location>
</feature>
<dbReference type="PIRSF" id="PIRSF006060">
    <property type="entry name" value="AA_transporter"/>
    <property type="match status" value="1"/>
</dbReference>
<name>A0A1X3RV25_9GAMM</name>
<feature type="transmembrane region" description="Helical" evidence="5">
    <location>
        <begin position="395"/>
        <end position="415"/>
    </location>
</feature>
<feature type="transmembrane region" description="Helical" evidence="5">
    <location>
        <begin position="53"/>
        <end position="73"/>
    </location>
</feature>
<evidence type="ECO:0000313" key="8">
    <source>
        <dbReference type="EMBL" id="OSN06932.1"/>
    </source>
</evidence>
<evidence type="ECO:0000256" key="2">
    <source>
        <dbReference type="ARBA" id="ARBA00022692"/>
    </source>
</evidence>
<dbReference type="AlphaFoldDB" id="A0A1X3RV25"/>
<evidence type="ECO:0000256" key="4">
    <source>
        <dbReference type="ARBA" id="ARBA00023136"/>
    </source>
</evidence>
<sequence length="448" mass="48905">MERDTVMAKERADNQKKLGLWQVVIIGVAYMTPMTVFDTFGIVSGLTEGRVPLAYLLALVAVLLTALSYGRMVKAFPEAGSAYTYTRKTCGNQAGFLVGWASLLDYMLLPMINALLAGIYLRSLFPQLPPWIWIVVFTLLVTWINSRNIKLLANLNFLFVGAPVVLMGVFIYLVIQGVSHQGGPHAVWTLRPLLNGDTSVIPLIGGAAVLCFSFLGFDAVTTLSNETHSPKHTIPRAVFLTALIGGAIFFTASWFIQLYYPTNAQFKNPSEAMPEIVLYVGGALFQSLFLVAILVNTFASALASHASAARLLHIMGRDGIFPGSLFSYVHPRLGSPLYCVLFIGGLSMSAMFFGLDTAVSLISFGALVAFTAVNASVIALHVVRDKRLSSAKEWLFNLILPLLGIGTIGVMWAHLEKDSMILGLVWSAIGLGWIIWFRVTKRELVFSS</sequence>
<proteinExistence type="predicted"/>
<feature type="transmembrane region" description="Helical" evidence="5">
    <location>
        <begin position="421"/>
        <end position="439"/>
    </location>
</feature>
<gene>
    <name evidence="7" type="ORF">AU511_08880</name>
    <name evidence="8" type="ORF">AU512_14780</name>
</gene>
<reference evidence="9 10" key="1">
    <citation type="submission" date="2016-02" db="EMBL/GenBank/DDBJ databases">
        <title>Species-wide whole genome sequencing reveals diversity, host range in Lonsdalea quercina.</title>
        <authorList>
            <person name="Li Y."/>
        </authorList>
    </citation>
    <scope>NUCLEOTIDE SEQUENCE [LARGE SCALE GENOMIC DNA]</scope>
    <source>
        <strain evidence="7 9">LMG 26264</strain>
        <strain evidence="8 10">LMG 26265</strain>
    </source>
</reference>
<dbReference type="EMBL" id="LUTP01000018">
    <property type="protein sequence ID" value="OSN05840.1"/>
    <property type="molecule type" value="Genomic_DNA"/>
</dbReference>
<feature type="transmembrane region" description="Helical" evidence="5">
    <location>
        <begin position="20"/>
        <end position="47"/>
    </location>
</feature>
<evidence type="ECO:0000256" key="5">
    <source>
        <dbReference type="SAM" id="Phobius"/>
    </source>
</evidence>
<feature type="transmembrane region" description="Helical" evidence="5">
    <location>
        <begin position="361"/>
        <end position="383"/>
    </location>
</feature>
<feature type="transmembrane region" description="Helical" evidence="5">
    <location>
        <begin position="337"/>
        <end position="355"/>
    </location>
</feature>
<dbReference type="Proteomes" id="UP000194020">
    <property type="component" value="Unassembled WGS sequence"/>
</dbReference>
<evidence type="ECO:0000256" key="3">
    <source>
        <dbReference type="ARBA" id="ARBA00022989"/>
    </source>
</evidence>
<comment type="subcellular location">
    <subcellularLocation>
        <location evidence="1">Membrane</location>
        <topology evidence="1">Multi-pass membrane protein</topology>
    </subcellularLocation>
</comment>
<evidence type="ECO:0000259" key="6">
    <source>
        <dbReference type="Pfam" id="PF00324"/>
    </source>
</evidence>
<feature type="transmembrane region" description="Helical" evidence="5">
    <location>
        <begin position="199"/>
        <end position="217"/>
    </location>
</feature>
<dbReference type="Pfam" id="PF00324">
    <property type="entry name" value="AA_permease"/>
    <property type="match status" value="1"/>
</dbReference>
<dbReference type="EMBL" id="LUTQ01000061">
    <property type="protein sequence ID" value="OSN06932.1"/>
    <property type="molecule type" value="Genomic_DNA"/>
</dbReference>
<dbReference type="Proteomes" id="UP000194040">
    <property type="component" value="Unassembled WGS sequence"/>
</dbReference>
<dbReference type="InterPro" id="IPR050367">
    <property type="entry name" value="APC_superfamily"/>
</dbReference>
<feature type="domain" description="Amino acid permease/ SLC12A" evidence="6">
    <location>
        <begin position="23"/>
        <end position="378"/>
    </location>
</feature>
<feature type="transmembrane region" description="Helical" evidence="5">
    <location>
        <begin position="128"/>
        <end position="145"/>
    </location>
</feature>
<evidence type="ECO:0000313" key="9">
    <source>
        <dbReference type="Proteomes" id="UP000194020"/>
    </source>
</evidence>
<evidence type="ECO:0000313" key="10">
    <source>
        <dbReference type="Proteomes" id="UP000194040"/>
    </source>
</evidence>
<evidence type="ECO:0000256" key="1">
    <source>
        <dbReference type="ARBA" id="ARBA00004141"/>
    </source>
</evidence>
<comment type="caution">
    <text evidence="7">The sequence shown here is derived from an EMBL/GenBank/DDBJ whole genome shotgun (WGS) entry which is preliminary data.</text>
</comment>
<protein>
    <submittedName>
        <fullName evidence="7">Putrescine/spermidine ABC transporter</fullName>
    </submittedName>
</protein>
<evidence type="ECO:0000313" key="7">
    <source>
        <dbReference type="EMBL" id="OSN05840.1"/>
    </source>
</evidence>
<accession>A0A1X3RV25</accession>
<keyword evidence="2 5" id="KW-0812">Transmembrane</keyword>
<feature type="transmembrane region" description="Helical" evidence="5">
    <location>
        <begin position="237"/>
        <end position="256"/>
    </location>
</feature>
<organism evidence="7 9">
    <name type="scientific">Lonsdalea iberica</name>
    <dbReference type="NCBI Taxonomy" id="1082703"/>
    <lineage>
        <taxon>Bacteria</taxon>
        <taxon>Pseudomonadati</taxon>
        <taxon>Pseudomonadota</taxon>
        <taxon>Gammaproteobacteria</taxon>
        <taxon>Enterobacterales</taxon>
        <taxon>Pectobacteriaceae</taxon>
        <taxon>Lonsdalea</taxon>
    </lineage>
</organism>
<keyword evidence="4 5" id="KW-0472">Membrane</keyword>
<feature type="transmembrane region" description="Helical" evidence="5">
    <location>
        <begin position="94"/>
        <end position="116"/>
    </location>
</feature>
<dbReference type="InterPro" id="IPR004841">
    <property type="entry name" value="AA-permease/SLC12A_dom"/>
</dbReference>